<evidence type="ECO:0000313" key="2">
    <source>
        <dbReference type="Proteomes" id="UP000516173"/>
    </source>
</evidence>
<sequence length="59" mass="6593">MSALWWTHNAPIGPLTLDHAHAIMQMHVECSVGDCPRKRAAFRALVEAGRIRPDSGRTR</sequence>
<name>A0A7G1KPQ2_9NOCA</name>
<protein>
    <submittedName>
        <fullName evidence="1">Uncharacterized protein</fullName>
    </submittedName>
</protein>
<organism evidence="1 2">
    <name type="scientific">Nocardia wallacei</name>
    <dbReference type="NCBI Taxonomy" id="480035"/>
    <lineage>
        <taxon>Bacteria</taxon>
        <taxon>Bacillati</taxon>
        <taxon>Actinomycetota</taxon>
        <taxon>Actinomycetes</taxon>
        <taxon>Mycobacteriales</taxon>
        <taxon>Nocardiaceae</taxon>
        <taxon>Nocardia</taxon>
    </lineage>
</organism>
<accession>A0A7G1KPQ2</accession>
<dbReference type="KEGG" id="nwl:NWFMUON74_49890"/>
<reference evidence="1 2" key="1">
    <citation type="submission" date="2020-08" db="EMBL/GenBank/DDBJ databases">
        <title>Genome Sequencing of Nocardia wallacei strain FMUON74 and assembly.</title>
        <authorList>
            <person name="Toyokawa M."/>
            <person name="Uesaka K."/>
        </authorList>
    </citation>
    <scope>NUCLEOTIDE SEQUENCE [LARGE SCALE GENOMIC DNA]</scope>
    <source>
        <strain evidence="1 2">FMUON74</strain>
    </source>
</reference>
<evidence type="ECO:0000313" key="1">
    <source>
        <dbReference type="EMBL" id="BCK57217.1"/>
    </source>
</evidence>
<dbReference type="EMBL" id="AP023396">
    <property type="protein sequence ID" value="BCK57217.1"/>
    <property type="molecule type" value="Genomic_DNA"/>
</dbReference>
<proteinExistence type="predicted"/>
<gene>
    <name evidence="1" type="ORF">NWFMUON74_49890</name>
</gene>
<keyword evidence="2" id="KW-1185">Reference proteome</keyword>
<dbReference type="Proteomes" id="UP000516173">
    <property type="component" value="Chromosome"/>
</dbReference>
<dbReference type="AlphaFoldDB" id="A0A7G1KPQ2"/>